<dbReference type="SUPFAM" id="SSF53448">
    <property type="entry name" value="Nucleotide-diphospho-sugar transferases"/>
    <property type="match status" value="1"/>
</dbReference>
<dbReference type="RefSeq" id="WP_122370468.1">
    <property type="nucleotide sequence ID" value="NZ_BAABYH010000001.1"/>
</dbReference>
<protein>
    <submittedName>
        <fullName evidence="2">Glycosyltransferase</fullName>
    </submittedName>
</protein>
<reference evidence="2 3" key="1">
    <citation type="journal article" date="2019" name="Nat. Med.">
        <title>A library of human gut bacterial isolates paired with longitudinal multiomics data enables mechanistic microbiome research.</title>
        <authorList>
            <person name="Poyet M."/>
            <person name="Groussin M."/>
            <person name="Gibbons S.M."/>
            <person name="Avila-Pacheco J."/>
            <person name="Jiang X."/>
            <person name="Kearney S.M."/>
            <person name="Perrotta A.R."/>
            <person name="Berdy B."/>
            <person name="Zhao S."/>
            <person name="Lieberman T.D."/>
            <person name="Swanson P.K."/>
            <person name="Smith M."/>
            <person name="Roesemann S."/>
            <person name="Alexander J.E."/>
            <person name="Rich S.A."/>
            <person name="Livny J."/>
            <person name="Vlamakis H."/>
            <person name="Clish C."/>
            <person name="Bullock K."/>
            <person name="Deik A."/>
            <person name="Scott J."/>
            <person name="Pierce K.A."/>
            <person name="Xavier R.J."/>
            <person name="Alm E.J."/>
        </authorList>
    </citation>
    <scope>NUCLEOTIDE SEQUENCE [LARGE SCALE GENOMIC DNA]</scope>
    <source>
        <strain evidence="2 3">BIOML-A2</strain>
    </source>
</reference>
<dbReference type="InterPro" id="IPR029044">
    <property type="entry name" value="Nucleotide-diphossugar_trans"/>
</dbReference>
<dbReference type="PANTHER" id="PTHR22916">
    <property type="entry name" value="GLYCOSYLTRANSFERASE"/>
    <property type="match status" value="1"/>
</dbReference>
<proteinExistence type="predicted"/>
<comment type="caution">
    <text evidence="2">The sequence shown here is derived from an EMBL/GenBank/DDBJ whole genome shotgun (WGS) entry which is preliminary data.</text>
</comment>
<feature type="domain" description="Glycosyltransferase 2-like" evidence="1">
    <location>
        <begin position="9"/>
        <end position="144"/>
    </location>
</feature>
<accession>A0A6I2NVM5</accession>
<dbReference type="PANTHER" id="PTHR22916:SF3">
    <property type="entry name" value="UDP-GLCNAC:BETAGAL BETA-1,3-N-ACETYLGLUCOSAMINYLTRANSFERASE-LIKE PROTEIN 1"/>
    <property type="match status" value="1"/>
</dbReference>
<dbReference type="InterPro" id="IPR001173">
    <property type="entry name" value="Glyco_trans_2-like"/>
</dbReference>
<evidence type="ECO:0000313" key="2">
    <source>
        <dbReference type="EMBL" id="MRZ55217.1"/>
    </source>
</evidence>
<organism evidence="2 3">
    <name type="scientific">Parabacteroides distasonis</name>
    <dbReference type="NCBI Taxonomy" id="823"/>
    <lineage>
        <taxon>Bacteria</taxon>
        <taxon>Pseudomonadati</taxon>
        <taxon>Bacteroidota</taxon>
        <taxon>Bacteroidia</taxon>
        <taxon>Bacteroidales</taxon>
        <taxon>Tannerellaceae</taxon>
        <taxon>Parabacteroides</taxon>
    </lineage>
</organism>
<sequence length="230" mass="27212">MTNKCPLISCVCVTHNRPNMLERVIKCFEYQTYNNKQLVIVYEELDKLTKAYIDSHTFSNNIKIIMISLSIPKLTLGELRNISIQKSDGEYICQWDDDDWYSCERLEIQLKYLLKMKKSASILLRWIIYDDFLKKSYLSFIHAWEGSILCKKEILTLYPYPPIEKGEDVSVIKQLISKHHIALIENEPEIYVYVFHRNNTWENSHFDNMISSSIELPKEINEEVIECLKC</sequence>
<evidence type="ECO:0000259" key="1">
    <source>
        <dbReference type="Pfam" id="PF00535"/>
    </source>
</evidence>
<dbReference type="Pfam" id="PF00535">
    <property type="entry name" value="Glycos_transf_2"/>
    <property type="match status" value="1"/>
</dbReference>
<evidence type="ECO:0000313" key="3">
    <source>
        <dbReference type="Proteomes" id="UP000432516"/>
    </source>
</evidence>
<dbReference type="EMBL" id="WKNE01000007">
    <property type="protein sequence ID" value="MRZ55217.1"/>
    <property type="molecule type" value="Genomic_DNA"/>
</dbReference>
<keyword evidence="2" id="KW-0808">Transferase</keyword>
<gene>
    <name evidence="2" type="ORF">GKD68_10690</name>
</gene>
<dbReference type="CDD" id="cd00761">
    <property type="entry name" value="Glyco_tranf_GTA_type"/>
    <property type="match status" value="1"/>
</dbReference>
<dbReference type="Proteomes" id="UP000432516">
    <property type="component" value="Unassembled WGS sequence"/>
</dbReference>
<dbReference type="GO" id="GO:0016758">
    <property type="term" value="F:hexosyltransferase activity"/>
    <property type="evidence" value="ECO:0007669"/>
    <property type="project" value="UniProtKB-ARBA"/>
</dbReference>
<dbReference type="AlphaFoldDB" id="A0A6I2NVM5"/>
<name>A0A6I2NVM5_PARDI</name>
<dbReference type="Gene3D" id="3.90.550.10">
    <property type="entry name" value="Spore Coat Polysaccharide Biosynthesis Protein SpsA, Chain A"/>
    <property type="match status" value="1"/>
</dbReference>